<dbReference type="SUPFAM" id="SSF52402">
    <property type="entry name" value="Adenine nucleotide alpha hydrolases-like"/>
    <property type="match status" value="1"/>
</dbReference>
<gene>
    <name evidence="3" type="ordered locus">Gobs_1014</name>
</gene>
<evidence type="ECO:0000259" key="2">
    <source>
        <dbReference type="Pfam" id="PF00582"/>
    </source>
</evidence>
<dbReference type="InterPro" id="IPR006016">
    <property type="entry name" value="UspA"/>
</dbReference>
<evidence type="ECO:0000313" key="3">
    <source>
        <dbReference type="EMBL" id="ADB73775.1"/>
    </source>
</evidence>
<protein>
    <submittedName>
        <fullName evidence="3">UspA domain protein</fullName>
    </submittedName>
</protein>
<reference evidence="3 4" key="1">
    <citation type="journal article" date="2010" name="Stand. Genomic Sci.">
        <title>Complete genome sequence of Geodermatophilus obscurus type strain (G-20).</title>
        <authorList>
            <person name="Ivanova N."/>
            <person name="Sikorski J."/>
            <person name="Jando M."/>
            <person name="Munk C."/>
            <person name="Lapidus A."/>
            <person name="Glavina Del Rio T."/>
            <person name="Copeland A."/>
            <person name="Tice H."/>
            <person name="Cheng J.-F."/>
            <person name="Lucas S."/>
            <person name="Chen F."/>
            <person name="Nolan M."/>
            <person name="Bruce D."/>
            <person name="Goodwin L."/>
            <person name="Pitluck S."/>
            <person name="Mavromatis K."/>
            <person name="Mikhailova N."/>
            <person name="Pati A."/>
            <person name="Chen A."/>
            <person name="Palaniappan K."/>
            <person name="Land M."/>
            <person name="Hauser L."/>
            <person name="Chang Y.-J."/>
            <person name="Jeffries C.D."/>
            <person name="Meincke L."/>
            <person name="Brettin T."/>
            <person name="Detter J.C."/>
            <person name="Detter J.C."/>
            <person name="Rohde M."/>
            <person name="Goeker M."/>
            <person name="Bristow J."/>
            <person name="Eisen J.A."/>
            <person name="Markowitz V."/>
            <person name="Hugenholtz P."/>
            <person name="Kyrpides N.C."/>
            <person name="Klenk H.-P."/>
        </authorList>
    </citation>
    <scope>NUCLEOTIDE SEQUENCE [LARGE SCALE GENOMIC DNA]</scope>
    <source>
        <strain evidence="4">ATCC 25078 / DSM 43160 / JCM 3152 / KCC A-0152 / KCTC 9177 / NBRC 13315 / NRRL B-3577 / G-20</strain>
    </source>
</reference>
<dbReference type="EMBL" id="CP001867">
    <property type="protein sequence ID" value="ADB73775.1"/>
    <property type="molecule type" value="Genomic_DNA"/>
</dbReference>
<dbReference type="Pfam" id="PF00582">
    <property type="entry name" value="Usp"/>
    <property type="match status" value="1"/>
</dbReference>
<dbReference type="PANTHER" id="PTHR46553:SF3">
    <property type="entry name" value="ADENINE NUCLEOTIDE ALPHA HYDROLASES-LIKE SUPERFAMILY PROTEIN"/>
    <property type="match status" value="1"/>
</dbReference>
<name>D2S9R2_GEOOG</name>
<proteinExistence type="inferred from homology"/>
<dbReference type="HOGENOM" id="CLU_049301_9_5_11"/>
<evidence type="ECO:0000313" key="4">
    <source>
        <dbReference type="Proteomes" id="UP000001382"/>
    </source>
</evidence>
<comment type="similarity">
    <text evidence="1">Belongs to the universal stress protein A family.</text>
</comment>
<feature type="domain" description="UspA" evidence="2">
    <location>
        <begin position="24"/>
        <end position="161"/>
    </location>
</feature>
<dbReference type="KEGG" id="gob:Gobs_1014"/>
<dbReference type="InterPro" id="IPR006015">
    <property type="entry name" value="Universal_stress_UspA"/>
</dbReference>
<dbReference type="PRINTS" id="PR01438">
    <property type="entry name" value="UNVRSLSTRESS"/>
</dbReference>
<evidence type="ECO:0000256" key="1">
    <source>
        <dbReference type="ARBA" id="ARBA00008791"/>
    </source>
</evidence>
<dbReference type="Gene3D" id="3.40.50.620">
    <property type="entry name" value="HUPs"/>
    <property type="match status" value="1"/>
</dbReference>
<dbReference type="STRING" id="526225.Gobs_1014"/>
<sequence length="166" mass="17456">MVASTPVLPSMAQVLEHFVPVGGVVVGDDGTATSRAAVRWSAADAVRRGGALHVVRAWSLTTAPRPRSWAVGYVPPFTDFEDAVREELARTRRPLVADLAGLDVHWHAVHGRPEAVLATASTGAELLVVGSRGRGELRELLLGSVAAAVLHSACCPVVVVRDRASS</sequence>
<dbReference type="eggNOG" id="COG0589">
    <property type="taxonomic scope" value="Bacteria"/>
</dbReference>
<reference evidence="4" key="2">
    <citation type="submission" date="2010-01" db="EMBL/GenBank/DDBJ databases">
        <title>The complete genome of Geodermatophilus obscurus DSM 43160.</title>
        <authorList>
            <consortium name="US DOE Joint Genome Institute (JGI-PGF)"/>
            <person name="Lucas S."/>
            <person name="Copeland A."/>
            <person name="Lapidus A."/>
            <person name="Glavina del Rio T."/>
            <person name="Dalin E."/>
            <person name="Tice H."/>
            <person name="Bruce D."/>
            <person name="Goodwin L."/>
            <person name="Pitluck S."/>
            <person name="Kyrpides N."/>
            <person name="Mavromatis K."/>
            <person name="Ivanova N."/>
            <person name="Munk A.C."/>
            <person name="Brettin T."/>
            <person name="Detter J.C."/>
            <person name="Han C."/>
            <person name="Larimer F."/>
            <person name="Land M."/>
            <person name="Hauser L."/>
            <person name="Markowitz V."/>
            <person name="Cheng J.-F."/>
            <person name="Hugenholtz P."/>
            <person name="Woyke T."/>
            <person name="Wu D."/>
            <person name="Jando M."/>
            <person name="Schneider S."/>
            <person name="Klenk H.-P."/>
            <person name="Eisen J.A."/>
        </authorList>
    </citation>
    <scope>NUCLEOTIDE SEQUENCE [LARGE SCALE GENOMIC DNA]</scope>
    <source>
        <strain evidence="4">ATCC 25078 / DSM 43160 / JCM 3152 / KCC A-0152 / KCTC 9177 / NBRC 13315 / NRRL B-3577 / G-20</strain>
    </source>
</reference>
<accession>D2S9R2</accession>
<organism evidence="3 4">
    <name type="scientific">Geodermatophilus obscurus (strain ATCC 25078 / DSM 43160 / JCM 3152 / CCUG 61914 / KCC A-0152 / KCTC 9177 / NBRC 13315 / NRRL B-3577 / G-20)</name>
    <dbReference type="NCBI Taxonomy" id="526225"/>
    <lineage>
        <taxon>Bacteria</taxon>
        <taxon>Bacillati</taxon>
        <taxon>Actinomycetota</taxon>
        <taxon>Actinomycetes</taxon>
        <taxon>Geodermatophilales</taxon>
        <taxon>Geodermatophilaceae</taxon>
        <taxon>Geodermatophilus</taxon>
    </lineage>
</organism>
<keyword evidence="4" id="KW-1185">Reference proteome</keyword>
<dbReference type="OrthoDB" id="6174426at2"/>
<dbReference type="AlphaFoldDB" id="D2S9R2"/>
<dbReference type="InterPro" id="IPR014729">
    <property type="entry name" value="Rossmann-like_a/b/a_fold"/>
</dbReference>
<dbReference type="RefSeq" id="WP_012947216.1">
    <property type="nucleotide sequence ID" value="NC_013757.1"/>
</dbReference>
<dbReference type="PANTHER" id="PTHR46553">
    <property type="entry name" value="ADENINE NUCLEOTIDE ALPHA HYDROLASES-LIKE SUPERFAMILY PROTEIN"/>
    <property type="match status" value="1"/>
</dbReference>
<dbReference type="Proteomes" id="UP000001382">
    <property type="component" value="Chromosome"/>
</dbReference>